<dbReference type="NCBIfam" id="NF011494">
    <property type="entry name" value="PRK14902.1"/>
    <property type="match status" value="1"/>
</dbReference>
<dbReference type="Pfam" id="PF01189">
    <property type="entry name" value="Methyltr_RsmB-F"/>
    <property type="match status" value="1"/>
</dbReference>
<evidence type="ECO:0000256" key="2">
    <source>
        <dbReference type="ARBA" id="ARBA00004496"/>
    </source>
</evidence>
<dbReference type="Pfam" id="PF22458">
    <property type="entry name" value="RsmF-B_ferredox"/>
    <property type="match status" value="1"/>
</dbReference>
<dbReference type="InterPro" id="IPR035926">
    <property type="entry name" value="NusB-like_sf"/>
</dbReference>
<sequence length="465" mass="53088">MKVSEARKIAFKVLLRFEKGEFKFLKESLNRYIEDARLKKEDVGLVTEISYGVMRWRGFLDSEITRFSKKKIVSIDVEVLVILRMAIYQILFLGRIPNRAIVDEAARLAYFCRKRSAMAFINGLLRKYLRSQKSEVRNQKPEVAAEQSSVSNSKQATSDISTYSHPEWMVERWIKRFGVDGAQRLCQFNNTIPPKVIRVNTTKISTDQLLKLFREDGIDCKPSKYCEDGLIVSSLQEISKNLLFEKGYFYIQDEASMLVSKILKPQEGEKILDMCAAPGGKATHIAQIMGKIGSILAVDNDLRRLQMIKENCRRMGITMIKIVCGDGKYSSALFKKKFDRVLVDAPCSGTGILRRNPEIKWVRSYEDIISLKKLQTELLAKASECVNTNGILVYSTCSAEAEENQEVVEAFLAGHKNFVLEKVKNEVPQEAKKFITGEGYFYSIPVIEDNSSMNIFFAAKMRRIY</sequence>
<evidence type="ECO:0000256" key="4">
    <source>
        <dbReference type="ARBA" id="ARBA00012140"/>
    </source>
</evidence>
<evidence type="ECO:0000256" key="3">
    <source>
        <dbReference type="ARBA" id="ARBA00007494"/>
    </source>
</evidence>
<evidence type="ECO:0000256" key="6">
    <source>
        <dbReference type="ARBA" id="ARBA00022552"/>
    </source>
</evidence>
<dbReference type="GO" id="GO:0005737">
    <property type="term" value="C:cytoplasm"/>
    <property type="evidence" value="ECO:0007669"/>
    <property type="project" value="UniProtKB-SubCell"/>
</dbReference>
<dbReference type="InterPro" id="IPR004573">
    <property type="entry name" value="rRNA_ssu_MeTfrase_B"/>
</dbReference>
<organism evidence="17 18">
    <name type="scientific">Candidatus Schekmanbacteria bacterium RIFCSPLOWO2_12_FULL_38_15</name>
    <dbReference type="NCBI Taxonomy" id="1817883"/>
    <lineage>
        <taxon>Bacteria</taxon>
        <taxon>Candidatus Schekmaniibacteriota</taxon>
    </lineage>
</organism>
<dbReference type="GO" id="GO:0008649">
    <property type="term" value="F:rRNA methyltransferase activity"/>
    <property type="evidence" value="ECO:0007669"/>
    <property type="project" value="InterPro"/>
</dbReference>
<dbReference type="PANTHER" id="PTHR22807:SF53">
    <property type="entry name" value="RIBOSOMAL RNA SMALL SUBUNIT METHYLTRANSFERASE B-RELATED"/>
    <property type="match status" value="1"/>
</dbReference>
<dbReference type="InterPro" id="IPR029063">
    <property type="entry name" value="SAM-dependent_MTases_sf"/>
</dbReference>
<dbReference type="SUPFAM" id="SSF48013">
    <property type="entry name" value="NusB-like"/>
    <property type="match status" value="1"/>
</dbReference>
<dbReference type="GO" id="GO:0006355">
    <property type="term" value="P:regulation of DNA-templated transcription"/>
    <property type="evidence" value="ECO:0007669"/>
    <property type="project" value="InterPro"/>
</dbReference>
<keyword evidence="6" id="KW-0698">rRNA processing</keyword>
<comment type="subcellular location">
    <subcellularLocation>
        <location evidence="2">Cytoplasm</location>
    </subcellularLocation>
</comment>
<dbReference type="Proteomes" id="UP000178082">
    <property type="component" value="Unassembled WGS sequence"/>
</dbReference>
<feature type="active site" description="Nucleophile" evidence="14">
    <location>
        <position position="397"/>
    </location>
</feature>
<dbReference type="NCBIfam" id="TIGR00563">
    <property type="entry name" value="rsmB"/>
    <property type="match status" value="1"/>
</dbReference>
<accession>A0A1F7SH18</accession>
<keyword evidence="5" id="KW-0963">Cytoplasm</keyword>
<dbReference type="PROSITE" id="PS51686">
    <property type="entry name" value="SAM_MT_RSMB_NOP"/>
    <property type="match status" value="1"/>
</dbReference>
<evidence type="ECO:0000256" key="5">
    <source>
        <dbReference type="ARBA" id="ARBA00022490"/>
    </source>
</evidence>
<evidence type="ECO:0000256" key="14">
    <source>
        <dbReference type="PROSITE-ProRule" id="PRU01023"/>
    </source>
</evidence>
<comment type="function">
    <text evidence="1">Specifically methylates the cytosine at position 967 (m5C967) of 16S rRNA.</text>
</comment>
<dbReference type="InterPro" id="IPR001678">
    <property type="entry name" value="MeTrfase_RsmB-F_NOP2_dom"/>
</dbReference>
<comment type="caution">
    <text evidence="17">The sequence shown here is derived from an EMBL/GenBank/DDBJ whole genome shotgun (WGS) entry which is preliminary data.</text>
</comment>
<dbReference type="InterPro" id="IPR006027">
    <property type="entry name" value="NusB_RsmB_TIM44"/>
</dbReference>
<evidence type="ECO:0000313" key="17">
    <source>
        <dbReference type="EMBL" id="OGL53021.1"/>
    </source>
</evidence>
<evidence type="ECO:0000256" key="11">
    <source>
        <dbReference type="ARBA" id="ARBA00030399"/>
    </source>
</evidence>
<feature type="binding site" evidence="14">
    <location>
        <position position="344"/>
    </location>
    <ligand>
        <name>S-adenosyl-L-methionine</name>
        <dbReference type="ChEBI" id="CHEBI:59789"/>
    </ligand>
</feature>
<evidence type="ECO:0000256" key="15">
    <source>
        <dbReference type="SAM" id="MobiDB-lite"/>
    </source>
</evidence>
<evidence type="ECO:0000256" key="9">
    <source>
        <dbReference type="ARBA" id="ARBA00022691"/>
    </source>
</evidence>
<evidence type="ECO:0000256" key="8">
    <source>
        <dbReference type="ARBA" id="ARBA00022679"/>
    </source>
</evidence>
<dbReference type="AlphaFoldDB" id="A0A1F7SH18"/>
<keyword evidence="10 14" id="KW-0694">RNA-binding</keyword>
<comment type="catalytic activity">
    <reaction evidence="13">
        <text>cytidine(967) in 16S rRNA + S-adenosyl-L-methionine = 5-methylcytidine(967) in 16S rRNA + S-adenosyl-L-homocysteine + H(+)</text>
        <dbReference type="Rhea" id="RHEA:42748"/>
        <dbReference type="Rhea" id="RHEA-COMP:10219"/>
        <dbReference type="Rhea" id="RHEA-COMP:10220"/>
        <dbReference type="ChEBI" id="CHEBI:15378"/>
        <dbReference type="ChEBI" id="CHEBI:57856"/>
        <dbReference type="ChEBI" id="CHEBI:59789"/>
        <dbReference type="ChEBI" id="CHEBI:74483"/>
        <dbReference type="ChEBI" id="CHEBI:82748"/>
        <dbReference type="EC" id="2.1.1.176"/>
    </reaction>
</comment>
<dbReference type="PRINTS" id="PR02008">
    <property type="entry name" value="RCMTFAMILY"/>
</dbReference>
<evidence type="ECO:0000256" key="1">
    <source>
        <dbReference type="ARBA" id="ARBA00002724"/>
    </source>
</evidence>
<dbReference type="Gene3D" id="1.10.940.10">
    <property type="entry name" value="NusB-like"/>
    <property type="match status" value="1"/>
</dbReference>
<gene>
    <name evidence="17" type="ORF">A3G31_08900</name>
</gene>
<dbReference type="Gene3D" id="3.30.70.1170">
    <property type="entry name" value="Sun protein, domain 3"/>
    <property type="match status" value="1"/>
</dbReference>
<keyword evidence="8 14" id="KW-0808">Transferase</keyword>
<dbReference type="InterPro" id="IPR011023">
    <property type="entry name" value="Nop2p"/>
</dbReference>
<proteinExistence type="inferred from homology"/>
<feature type="binding site" evidence="14">
    <location>
        <begin position="275"/>
        <end position="281"/>
    </location>
    <ligand>
        <name>S-adenosyl-L-methionine</name>
        <dbReference type="ChEBI" id="CHEBI:59789"/>
    </ligand>
</feature>
<keyword evidence="7 14" id="KW-0489">Methyltransferase</keyword>
<comment type="similarity">
    <text evidence="3 14">Belongs to the class I-like SAM-binding methyltransferase superfamily. RsmB/NOP family.</text>
</comment>
<dbReference type="EMBL" id="MGDI01000028">
    <property type="protein sequence ID" value="OGL53021.1"/>
    <property type="molecule type" value="Genomic_DNA"/>
</dbReference>
<evidence type="ECO:0000259" key="16">
    <source>
        <dbReference type="PROSITE" id="PS51686"/>
    </source>
</evidence>
<evidence type="ECO:0000256" key="12">
    <source>
        <dbReference type="ARBA" id="ARBA00031088"/>
    </source>
</evidence>
<feature type="binding site" evidence="14">
    <location>
        <position position="299"/>
    </location>
    <ligand>
        <name>S-adenosyl-L-methionine</name>
        <dbReference type="ChEBI" id="CHEBI:59789"/>
    </ligand>
</feature>
<keyword evidence="9 14" id="KW-0949">S-adenosyl-L-methionine</keyword>
<dbReference type="CDD" id="cd02440">
    <property type="entry name" value="AdoMet_MTases"/>
    <property type="match status" value="1"/>
</dbReference>
<evidence type="ECO:0000256" key="13">
    <source>
        <dbReference type="ARBA" id="ARBA00047283"/>
    </source>
</evidence>
<dbReference type="GO" id="GO:0003723">
    <property type="term" value="F:RNA binding"/>
    <property type="evidence" value="ECO:0007669"/>
    <property type="project" value="UniProtKB-UniRule"/>
</dbReference>
<dbReference type="FunFam" id="3.40.50.150:FF:000022">
    <property type="entry name" value="Ribosomal RNA small subunit methyltransferase B"/>
    <property type="match status" value="1"/>
</dbReference>
<feature type="compositionally biased region" description="Polar residues" evidence="15">
    <location>
        <begin position="146"/>
        <end position="158"/>
    </location>
</feature>
<feature type="region of interest" description="Disordered" evidence="15">
    <location>
        <begin position="139"/>
        <end position="158"/>
    </location>
</feature>
<protein>
    <recommendedName>
        <fullName evidence="4">16S rRNA (cytosine(967)-C(5))-methyltransferase</fullName>
        <ecNumber evidence="4">2.1.1.176</ecNumber>
    </recommendedName>
    <alternativeName>
        <fullName evidence="11">16S rRNA m5C967 methyltransferase</fullName>
    </alternativeName>
    <alternativeName>
        <fullName evidence="12">rRNA (cytosine-C(5)-)-methyltransferase RsmB</fullName>
    </alternativeName>
</protein>
<dbReference type="Gene3D" id="3.40.50.150">
    <property type="entry name" value="Vaccinia Virus protein VP39"/>
    <property type="match status" value="1"/>
</dbReference>
<dbReference type="SUPFAM" id="SSF53335">
    <property type="entry name" value="S-adenosyl-L-methionine-dependent methyltransferases"/>
    <property type="match status" value="1"/>
</dbReference>
<dbReference type="NCBIfam" id="TIGR00446">
    <property type="entry name" value="nop2p"/>
    <property type="match status" value="1"/>
</dbReference>
<dbReference type="InterPro" id="IPR018314">
    <property type="entry name" value="RsmB/NOL1/NOP2-like_CS"/>
</dbReference>
<name>A0A1F7SH18_9BACT</name>
<feature type="domain" description="SAM-dependent MTase RsmB/NOP-type" evidence="16">
    <location>
        <begin position="185"/>
        <end position="464"/>
    </location>
</feature>
<dbReference type="STRING" id="1817883.A3G31_08900"/>
<dbReference type="Pfam" id="PF01029">
    <property type="entry name" value="NusB"/>
    <property type="match status" value="1"/>
</dbReference>
<reference evidence="17 18" key="1">
    <citation type="journal article" date="2016" name="Nat. Commun.">
        <title>Thousands of microbial genomes shed light on interconnected biogeochemical processes in an aquifer system.</title>
        <authorList>
            <person name="Anantharaman K."/>
            <person name="Brown C.T."/>
            <person name="Hug L.A."/>
            <person name="Sharon I."/>
            <person name="Castelle C.J."/>
            <person name="Probst A.J."/>
            <person name="Thomas B.C."/>
            <person name="Singh A."/>
            <person name="Wilkins M.J."/>
            <person name="Karaoz U."/>
            <person name="Brodie E.L."/>
            <person name="Williams K.H."/>
            <person name="Hubbard S.S."/>
            <person name="Banfield J.F."/>
        </authorList>
    </citation>
    <scope>NUCLEOTIDE SEQUENCE [LARGE SCALE GENOMIC DNA]</scope>
</reference>
<evidence type="ECO:0000256" key="7">
    <source>
        <dbReference type="ARBA" id="ARBA00022603"/>
    </source>
</evidence>
<dbReference type="EC" id="2.1.1.176" evidence="4"/>
<dbReference type="PROSITE" id="PS01153">
    <property type="entry name" value="NOL1_NOP2_SUN"/>
    <property type="match status" value="1"/>
</dbReference>
<evidence type="ECO:0000256" key="10">
    <source>
        <dbReference type="ARBA" id="ARBA00022884"/>
    </source>
</evidence>
<dbReference type="InterPro" id="IPR054728">
    <property type="entry name" value="RsmB-like_ferredoxin"/>
</dbReference>
<dbReference type="FunFam" id="3.30.70.1170:FF:000003">
    <property type="entry name" value="16S rRNA (Cytosine(967)-C(5))-methyltransferase RsmB"/>
    <property type="match status" value="1"/>
</dbReference>
<dbReference type="InterPro" id="IPR049560">
    <property type="entry name" value="MeTrfase_RsmB-F_NOP2_cat"/>
</dbReference>
<dbReference type="InterPro" id="IPR023267">
    <property type="entry name" value="RCMT"/>
</dbReference>
<evidence type="ECO:0000313" key="18">
    <source>
        <dbReference type="Proteomes" id="UP000178082"/>
    </source>
</evidence>
<dbReference type="PANTHER" id="PTHR22807">
    <property type="entry name" value="NOP2 YEAST -RELATED NOL1/NOP2/FMU SUN DOMAIN-CONTAINING"/>
    <property type="match status" value="1"/>
</dbReference>
<feature type="binding site" evidence="14">
    <location>
        <position position="326"/>
    </location>
    <ligand>
        <name>S-adenosyl-L-methionine</name>
        <dbReference type="ChEBI" id="CHEBI:59789"/>
    </ligand>
</feature>